<organism evidence="1 2">
    <name type="scientific">Pistacia atlantica</name>
    <dbReference type="NCBI Taxonomy" id="434234"/>
    <lineage>
        <taxon>Eukaryota</taxon>
        <taxon>Viridiplantae</taxon>
        <taxon>Streptophyta</taxon>
        <taxon>Embryophyta</taxon>
        <taxon>Tracheophyta</taxon>
        <taxon>Spermatophyta</taxon>
        <taxon>Magnoliopsida</taxon>
        <taxon>eudicotyledons</taxon>
        <taxon>Gunneridae</taxon>
        <taxon>Pentapetalae</taxon>
        <taxon>rosids</taxon>
        <taxon>malvids</taxon>
        <taxon>Sapindales</taxon>
        <taxon>Anacardiaceae</taxon>
        <taxon>Pistacia</taxon>
    </lineage>
</organism>
<accession>A0ACC1B305</accession>
<dbReference type="Proteomes" id="UP001164250">
    <property type="component" value="Chromosome 7"/>
</dbReference>
<evidence type="ECO:0000313" key="1">
    <source>
        <dbReference type="EMBL" id="KAJ0093288.1"/>
    </source>
</evidence>
<dbReference type="EMBL" id="CM047903">
    <property type="protein sequence ID" value="KAJ0093288.1"/>
    <property type="molecule type" value="Genomic_DNA"/>
</dbReference>
<gene>
    <name evidence="1" type="ORF">Patl1_25764</name>
</gene>
<reference evidence="2" key="1">
    <citation type="journal article" date="2023" name="G3 (Bethesda)">
        <title>Genome assembly and association tests identify interacting loci associated with vigor, precocity, and sex in interspecific pistachio rootstocks.</title>
        <authorList>
            <person name="Palmer W."/>
            <person name="Jacygrad E."/>
            <person name="Sagayaradj S."/>
            <person name="Cavanaugh K."/>
            <person name="Han R."/>
            <person name="Bertier L."/>
            <person name="Beede B."/>
            <person name="Kafkas S."/>
            <person name="Golino D."/>
            <person name="Preece J."/>
            <person name="Michelmore R."/>
        </authorList>
    </citation>
    <scope>NUCLEOTIDE SEQUENCE [LARGE SCALE GENOMIC DNA]</scope>
</reference>
<sequence length="107" mass="12038">MKENHLAEILDDCVMNGANPEHLNQVAKLARQCVTMKGEERPTMKEVAMELERLMILQHPWLKDEPNLEETGPFLGESSDTASHGGERTTGYDCMKNQEAVTVRVGR</sequence>
<protein>
    <submittedName>
        <fullName evidence="1">Uncharacterized protein</fullName>
    </submittedName>
</protein>
<proteinExistence type="predicted"/>
<name>A0ACC1B305_9ROSI</name>
<comment type="caution">
    <text evidence="1">The sequence shown here is derived from an EMBL/GenBank/DDBJ whole genome shotgun (WGS) entry which is preliminary data.</text>
</comment>
<keyword evidence="2" id="KW-1185">Reference proteome</keyword>
<evidence type="ECO:0000313" key="2">
    <source>
        <dbReference type="Proteomes" id="UP001164250"/>
    </source>
</evidence>